<sequence length="407" mass="43276">MLYTKTRPYDIAIISCLLLSSIPIASCRPPPGSLLPRQTTFDDLALPKCSLSCFINSLTSDGCANETDFKCHCEKGTMLSAADPCLRSRCSKDEQVDAMNKIRTACRATGIDLGNGDKDGQNSITRSISMSEPTRTTGPTTQDTNPTASISSSTNTQTPNPAPGNPANGPTQLPPPSAPTDIPTQSNPDNTSSPTDPPPMPTDTPLALLPTDRQLSPGAKAGIGVSVSLLFTSLLITLILYIRRLKRELRAAQAQAAGVPESVWRAHISTASTPGIMPRRRSSSWRDRGRSPPESPVSPLSETGGGPALLKKKRGHVLSVVVEREEEGSEAASLEPMVPREPVPGQSEGLVDPLELDGEYTGIVELPTSVTPRARSLERAGRERGSSFGDSSRPSTRGSAEKTRFVV</sequence>
<evidence type="ECO:0000256" key="9">
    <source>
        <dbReference type="ARBA" id="ARBA00022729"/>
    </source>
</evidence>
<evidence type="ECO:0000256" key="14">
    <source>
        <dbReference type="ARBA" id="ARBA00023288"/>
    </source>
</evidence>
<feature type="compositionally biased region" description="Polar residues" evidence="16">
    <location>
        <begin position="121"/>
        <end position="132"/>
    </location>
</feature>
<evidence type="ECO:0000256" key="5">
    <source>
        <dbReference type="ARBA" id="ARBA00022525"/>
    </source>
</evidence>
<dbReference type="GO" id="GO:0005886">
    <property type="term" value="C:plasma membrane"/>
    <property type="evidence" value="ECO:0007669"/>
    <property type="project" value="UniProtKB-SubCell"/>
</dbReference>
<comment type="caution">
    <text evidence="15">Lacks conserved residue(s) required for the propagation of feature annotation.</text>
</comment>
<dbReference type="GO" id="GO:0005576">
    <property type="term" value="C:extracellular region"/>
    <property type="evidence" value="ECO:0007669"/>
    <property type="project" value="UniProtKB-SubCell"/>
</dbReference>
<keyword evidence="21" id="KW-1185">Reference proteome</keyword>
<dbReference type="PANTHER" id="PTHR37928">
    <property type="entry name" value="CFEM DOMAIN PROTEIN (AFU_ORTHOLOGUE AFUA_6G14090)"/>
    <property type="match status" value="1"/>
</dbReference>
<evidence type="ECO:0000256" key="3">
    <source>
        <dbReference type="ARBA" id="ARBA00010031"/>
    </source>
</evidence>
<evidence type="ECO:0000256" key="16">
    <source>
        <dbReference type="SAM" id="MobiDB-lite"/>
    </source>
</evidence>
<keyword evidence="7" id="KW-0336">GPI-anchor</keyword>
<keyword evidence="12 15" id="KW-1015">Disulfide bond</keyword>
<keyword evidence="17" id="KW-0812">Transmembrane</keyword>
<keyword evidence="11 17" id="KW-0472">Membrane</keyword>
<feature type="binding site" description="axial binding residue" evidence="15">
    <location>
        <position position="68"/>
    </location>
    <ligand>
        <name>heme</name>
        <dbReference type="ChEBI" id="CHEBI:30413"/>
    </ligand>
    <ligandPart>
        <name>Fe</name>
        <dbReference type="ChEBI" id="CHEBI:18248"/>
    </ligandPart>
</feature>
<evidence type="ECO:0000256" key="1">
    <source>
        <dbReference type="ARBA" id="ARBA00004609"/>
    </source>
</evidence>
<keyword evidence="14" id="KW-0449">Lipoprotein</keyword>
<evidence type="ECO:0000256" key="15">
    <source>
        <dbReference type="PROSITE-ProRule" id="PRU01356"/>
    </source>
</evidence>
<feature type="region of interest" description="Disordered" evidence="16">
    <location>
        <begin position="110"/>
        <end position="213"/>
    </location>
</feature>
<evidence type="ECO:0000256" key="4">
    <source>
        <dbReference type="ARBA" id="ARBA00022475"/>
    </source>
</evidence>
<keyword evidence="5" id="KW-0964">Secreted</keyword>
<comment type="similarity">
    <text evidence="3">Belongs to the RBT5 family.</text>
</comment>
<feature type="region of interest" description="Disordered" evidence="16">
    <location>
        <begin position="324"/>
        <end position="353"/>
    </location>
</feature>
<evidence type="ECO:0000256" key="13">
    <source>
        <dbReference type="ARBA" id="ARBA00023180"/>
    </source>
</evidence>
<dbReference type="GO" id="GO:0046872">
    <property type="term" value="F:metal ion binding"/>
    <property type="evidence" value="ECO:0007669"/>
    <property type="project" value="UniProtKB-UniRule"/>
</dbReference>
<keyword evidence="17" id="KW-1133">Transmembrane helix</keyword>
<proteinExistence type="inferred from homology"/>
<dbReference type="GO" id="GO:0098552">
    <property type="term" value="C:side of membrane"/>
    <property type="evidence" value="ECO:0007669"/>
    <property type="project" value="UniProtKB-KW"/>
</dbReference>
<evidence type="ECO:0000256" key="6">
    <source>
        <dbReference type="ARBA" id="ARBA00022617"/>
    </source>
</evidence>
<dbReference type="OrthoDB" id="3767534at2759"/>
<dbReference type="EMBL" id="ML978071">
    <property type="protein sequence ID" value="KAF2013624.1"/>
    <property type="molecule type" value="Genomic_DNA"/>
</dbReference>
<feature type="compositionally biased region" description="Low complexity" evidence="16">
    <location>
        <begin position="154"/>
        <end position="171"/>
    </location>
</feature>
<dbReference type="AlphaFoldDB" id="A0A6A5XMR2"/>
<dbReference type="PROSITE" id="PS52012">
    <property type="entry name" value="CFEM"/>
    <property type="match status" value="1"/>
</dbReference>
<evidence type="ECO:0000256" key="7">
    <source>
        <dbReference type="ARBA" id="ARBA00022622"/>
    </source>
</evidence>
<evidence type="ECO:0000256" key="11">
    <source>
        <dbReference type="ARBA" id="ARBA00023136"/>
    </source>
</evidence>
<feature type="region of interest" description="Disordered" evidence="16">
    <location>
        <begin position="367"/>
        <end position="407"/>
    </location>
</feature>
<feature type="chain" id="PRO_5025485174" description="CFEM domain-containing protein" evidence="18">
    <location>
        <begin position="28"/>
        <end position="407"/>
    </location>
</feature>
<feature type="compositionally biased region" description="Low complexity" evidence="16">
    <location>
        <begin position="133"/>
        <end position="147"/>
    </location>
</feature>
<accession>A0A6A5XMR2</accession>
<dbReference type="InterPro" id="IPR008427">
    <property type="entry name" value="Extracellular_membr_CFEM_dom"/>
</dbReference>
<dbReference type="PANTHER" id="PTHR37928:SF2">
    <property type="entry name" value="GPI ANCHORED CFEM DOMAIN PROTEIN (AFU_ORTHOLOGUE AFUA_6G10580)"/>
    <property type="match status" value="1"/>
</dbReference>
<evidence type="ECO:0000313" key="20">
    <source>
        <dbReference type="EMBL" id="KAF2013624.1"/>
    </source>
</evidence>
<feature type="compositionally biased region" description="Basic and acidic residues" evidence="16">
    <location>
        <begin position="375"/>
        <end position="385"/>
    </location>
</feature>
<feature type="domain" description="CFEM" evidence="19">
    <location>
        <begin position="20"/>
        <end position="133"/>
    </location>
</feature>
<feature type="compositionally biased region" description="Polar residues" evidence="16">
    <location>
        <begin position="388"/>
        <end position="398"/>
    </location>
</feature>
<gene>
    <name evidence="20" type="ORF">BU24DRAFT_241830</name>
</gene>
<feature type="signal peptide" evidence="18">
    <location>
        <begin position="1"/>
        <end position="27"/>
    </location>
</feature>
<evidence type="ECO:0000256" key="2">
    <source>
        <dbReference type="ARBA" id="ARBA00004613"/>
    </source>
</evidence>
<evidence type="ECO:0000256" key="17">
    <source>
        <dbReference type="SAM" id="Phobius"/>
    </source>
</evidence>
<keyword evidence="4" id="KW-1003">Cell membrane</keyword>
<keyword evidence="10 15" id="KW-0408">Iron</keyword>
<feature type="transmembrane region" description="Helical" evidence="17">
    <location>
        <begin position="221"/>
        <end position="242"/>
    </location>
</feature>
<evidence type="ECO:0000259" key="19">
    <source>
        <dbReference type="PROSITE" id="PS52012"/>
    </source>
</evidence>
<dbReference type="SMART" id="SM00747">
    <property type="entry name" value="CFEM"/>
    <property type="match status" value="1"/>
</dbReference>
<evidence type="ECO:0000256" key="12">
    <source>
        <dbReference type="ARBA" id="ARBA00023157"/>
    </source>
</evidence>
<dbReference type="RefSeq" id="XP_033381963.1">
    <property type="nucleotide sequence ID" value="XM_033522283.1"/>
</dbReference>
<dbReference type="InterPro" id="IPR051735">
    <property type="entry name" value="CFEM_domain"/>
</dbReference>
<feature type="region of interest" description="Disordered" evidence="16">
    <location>
        <begin position="273"/>
        <end position="309"/>
    </location>
</feature>
<keyword evidence="9 18" id="KW-0732">Signal</keyword>
<dbReference type="GeneID" id="54279680"/>
<keyword evidence="8 15" id="KW-0479">Metal-binding</keyword>
<dbReference type="Pfam" id="PF05730">
    <property type="entry name" value="CFEM"/>
    <property type="match status" value="1"/>
</dbReference>
<evidence type="ECO:0000256" key="10">
    <source>
        <dbReference type="ARBA" id="ARBA00023004"/>
    </source>
</evidence>
<keyword evidence="6 15" id="KW-0349">Heme</keyword>
<protein>
    <recommendedName>
        <fullName evidence="19">CFEM domain-containing protein</fullName>
    </recommendedName>
</protein>
<keyword evidence="13" id="KW-0325">Glycoprotein</keyword>
<evidence type="ECO:0000256" key="8">
    <source>
        <dbReference type="ARBA" id="ARBA00022723"/>
    </source>
</evidence>
<evidence type="ECO:0000256" key="18">
    <source>
        <dbReference type="SAM" id="SignalP"/>
    </source>
</evidence>
<dbReference type="Proteomes" id="UP000799778">
    <property type="component" value="Unassembled WGS sequence"/>
</dbReference>
<name>A0A6A5XMR2_9PLEO</name>
<organism evidence="20 21">
    <name type="scientific">Aaosphaeria arxii CBS 175.79</name>
    <dbReference type="NCBI Taxonomy" id="1450172"/>
    <lineage>
        <taxon>Eukaryota</taxon>
        <taxon>Fungi</taxon>
        <taxon>Dikarya</taxon>
        <taxon>Ascomycota</taxon>
        <taxon>Pezizomycotina</taxon>
        <taxon>Dothideomycetes</taxon>
        <taxon>Pleosporomycetidae</taxon>
        <taxon>Pleosporales</taxon>
        <taxon>Pleosporales incertae sedis</taxon>
        <taxon>Aaosphaeria</taxon>
    </lineage>
</organism>
<reference evidence="20" key="1">
    <citation type="journal article" date="2020" name="Stud. Mycol.">
        <title>101 Dothideomycetes genomes: a test case for predicting lifestyles and emergence of pathogens.</title>
        <authorList>
            <person name="Haridas S."/>
            <person name="Albert R."/>
            <person name="Binder M."/>
            <person name="Bloem J."/>
            <person name="Labutti K."/>
            <person name="Salamov A."/>
            <person name="Andreopoulos B."/>
            <person name="Baker S."/>
            <person name="Barry K."/>
            <person name="Bills G."/>
            <person name="Bluhm B."/>
            <person name="Cannon C."/>
            <person name="Castanera R."/>
            <person name="Culley D."/>
            <person name="Daum C."/>
            <person name="Ezra D."/>
            <person name="Gonzalez J."/>
            <person name="Henrissat B."/>
            <person name="Kuo A."/>
            <person name="Liang C."/>
            <person name="Lipzen A."/>
            <person name="Lutzoni F."/>
            <person name="Magnuson J."/>
            <person name="Mondo S."/>
            <person name="Nolan M."/>
            <person name="Ohm R."/>
            <person name="Pangilinan J."/>
            <person name="Park H.-J."/>
            <person name="Ramirez L."/>
            <person name="Alfaro M."/>
            <person name="Sun H."/>
            <person name="Tritt A."/>
            <person name="Yoshinaga Y."/>
            <person name="Zwiers L.-H."/>
            <person name="Turgeon B."/>
            <person name="Goodwin S."/>
            <person name="Spatafora J."/>
            <person name="Crous P."/>
            <person name="Grigoriev I."/>
        </authorList>
    </citation>
    <scope>NUCLEOTIDE SEQUENCE</scope>
    <source>
        <strain evidence="20">CBS 175.79</strain>
    </source>
</reference>
<feature type="disulfide bond" evidence="15">
    <location>
        <begin position="73"/>
        <end position="106"/>
    </location>
</feature>
<evidence type="ECO:0000313" key="21">
    <source>
        <dbReference type="Proteomes" id="UP000799778"/>
    </source>
</evidence>
<comment type="subcellular location">
    <subcellularLocation>
        <location evidence="1">Cell membrane</location>
        <topology evidence="1">Lipid-anchor</topology>
        <topology evidence="1">GPI-anchor</topology>
    </subcellularLocation>
    <subcellularLocation>
        <location evidence="2">Secreted</location>
    </subcellularLocation>
</comment>